<reference evidence="6" key="1">
    <citation type="journal article" date="2020" name="Syst. Appl. Microbiol.">
        <title>Streptomyces alkaliterrae sp. nov., isolated from an alkaline soil, and emended descriptions of Streptomyces alkaliphilus, Streptomyces calidiresistens and Streptomyces durbertensis.</title>
        <authorList>
            <person name="Swiecimska M."/>
            <person name="Golinska P."/>
            <person name="Nouioui I."/>
            <person name="Wypij M."/>
            <person name="Rai M."/>
            <person name="Sangal V."/>
            <person name="Goodfellow M."/>
        </authorList>
    </citation>
    <scope>NUCLEOTIDE SEQUENCE [LARGE SCALE GENOMIC DNA]</scope>
    <source>
        <strain evidence="6">DSM 104538</strain>
    </source>
</reference>
<evidence type="ECO:0000256" key="4">
    <source>
        <dbReference type="ARBA" id="ARBA00022842"/>
    </source>
</evidence>
<protein>
    <submittedName>
        <fullName evidence="5">HAD-IA family hydrolase</fullName>
    </submittedName>
</protein>
<dbReference type="Pfam" id="PF00702">
    <property type="entry name" value="Hydrolase"/>
    <property type="match status" value="1"/>
</dbReference>
<dbReference type="SFLD" id="SFLDS00003">
    <property type="entry name" value="Haloacid_Dehalogenase"/>
    <property type="match status" value="1"/>
</dbReference>
<dbReference type="Proteomes" id="UP000766698">
    <property type="component" value="Unassembled WGS sequence"/>
</dbReference>
<dbReference type="PANTHER" id="PTHR46193">
    <property type="entry name" value="6-PHOSPHOGLUCONATE PHOSPHATASE"/>
    <property type="match status" value="1"/>
</dbReference>
<organism evidence="5 6">
    <name type="scientific">Streptomyces durbertensis</name>
    <dbReference type="NCBI Taxonomy" id="2448886"/>
    <lineage>
        <taxon>Bacteria</taxon>
        <taxon>Bacillati</taxon>
        <taxon>Actinomycetota</taxon>
        <taxon>Actinomycetes</taxon>
        <taxon>Kitasatosporales</taxon>
        <taxon>Streptomycetaceae</taxon>
        <taxon>Streptomyces</taxon>
    </lineage>
</organism>
<proteinExistence type="inferred from homology"/>
<comment type="similarity">
    <text evidence="2">Belongs to the HAD-like hydrolase superfamily. CbbY/CbbZ/Gph/YieH family.</text>
</comment>
<name>A0ABR6EKS8_9ACTN</name>
<dbReference type="PANTHER" id="PTHR46193:SF10">
    <property type="entry name" value="6-PHOSPHOGLUCONATE PHOSPHATASE"/>
    <property type="match status" value="1"/>
</dbReference>
<dbReference type="Gene3D" id="1.10.150.240">
    <property type="entry name" value="Putative phosphatase, domain 2"/>
    <property type="match status" value="1"/>
</dbReference>
<evidence type="ECO:0000256" key="2">
    <source>
        <dbReference type="ARBA" id="ARBA00006171"/>
    </source>
</evidence>
<dbReference type="InterPro" id="IPR023198">
    <property type="entry name" value="PGP-like_dom2"/>
</dbReference>
<dbReference type="SFLD" id="SFLDG01129">
    <property type="entry name" value="C1.5:_HAD__Beta-PGM__Phosphata"/>
    <property type="match status" value="1"/>
</dbReference>
<dbReference type="SUPFAM" id="SSF56784">
    <property type="entry name" value="HAD-like"/>
    <property type="match status" value="1"/>
</dbReference>
<comment type="caution">
    <text evidence="5">The sequence shown here is derived from an EMBL/GenBank/DDBJ whole genome shotgun (WGS) entry which is preliminary data.</text>
</comment>
<dbReference type="NCBIfam" id="TIGR01509">
    <property type="entry name" value="HAD-SF-IA-v3"/>
    <property type="match status" value="1"/>
</dbReference>
<evidence type="ECO:0000256" key="3">
    <source>
        <dbReference type="ARBA" id="ARBA00022723"/>
    </source>
</evidence>
<comment type="cofactor">
    <cofactor evidence="1">
        <name>Mg(2+)</name>
        <dbReference type="ChEBI" id="CHEBI:18420"/>
    </cofactor>
</comment>
<dbReference type="InterPro" id="IPR006439">
    <property type="entry name" value="HAD-SF_hydro_IA"/>
</dbReference>
<evidence type="ECO:0000313" key="6">
    <source>
        <dbReference type="Proteomes" id="UP000766698"/>
    </source>
</evidence>
<dbReference type="InterPro" id="IPR051600">
    <property type="entry name" value="Beta-PGM-like"/>
</dbReference>
<evidence type="ECO:0000256" key="1">
    <source>
        <dbReference type="ARBA" id="ARBA00001946"/>
    </source>
</evidence>
<dbReference type="InterPro" id="IPR036412">
    <property type="entry name" value="HAD-like_sf"/>
</dbReference>
<gene>
    <name evidence="5" type="ORF">GL263_20660</name>
</gene>
<keyword evidence="5" id="KW-0378">Hydrolase</keyword>
<dbReference type="EMBL" id="WMLF01000375">
    <property type="protein sequence ID" value="MBB1245943.1"/>
    <property type="molecule type" value="Genomic_DNA"/>
</dbReference>
<dbReference type="RefSeq" id="WP_182857226.1">
    <property type="nucleotide sequence ID" value="NZ_WMLF01000375.1"/>
</dbReference>
<dbReference type="InterPro" id="IPR023214">
    <property type="entry name" value="HAD_sf"/>
</dbReference>
<keyword evidence="4" id="KW-0460">Magnesium</keyword>
<dbReference type="Gene3D" id="3.40.50.1000">
    <property type="entry name" value="HAD superfamily/HAD-like"/>
    <property type="match status" value="1"/>
</dbReference>
<dbReference type="GO" id="GO:0016787">
    <property type="term" value="F:hydrolase activity"/>
    <property type="evidence" value="ECO:0007669"/>
    <property type="project" value="UniProtKB-KW"/>
</dbReference>
<keyword evidence="3" id="KW-0479">Metal-binding</keyword>
<sequence length="225" mass="23675">MTPALVIFDCDGVLVDSETVSADVLRDMAAESGIGLDRPGAFALLHGRKVAHWVAELGELGGRPLPDGFVEEFRARTFTAFERELRPVPGVAEALAALDVPDCVASSAPMEKIRHVLALTGLLRRFDGRLHSAYEVGVWKPDPGLFLHAARAAGAAPERCVVVEDSAVGVAAGVAAGMRVLGYAPDGSGTGRQLARAGARVFTDMSRLPSLVAETTDRVPTGHAR</sequence>
<keyword evidence="6" id="KW-1185">Reference proteome</keyword>
<evidence type="ECO:0000313" key="5">
    <source>
        <dbReference type="EMBL" id="MBB1245943.1"/>
    </source>
</evidence>
<accession>A0ABR6EKS8</accession>